<feature type="compositionally biased region" description="Basic and acidic residues" evidence="6">
    <location>
        <begin position="94"/>
        <end position="107"/>
    </location>
</feature>
<dbReference type="STRING" id="7719.ENSCINP00000016221"/>
<dbReference type="PROSITE" id="PS00107">
    <property type="entry name" value="PROTEIN_KINASE_ATP"/>
    <property type="match status" value="1"/>
</dbReference>
<dbReference type="SMART" id="SM00220">
    <property type="entry name" value="S_TKc"/>
    <property type="match status" value="1"/>
</dbReference>
<dbReference type="EMBL" id="EAAA01000256">
    <property type="status" value="NOT_ANNOTATED_CDS"/>
    <property type="molecule type" value="Genomic_DNA"/>
</dbReference>
<evidence type="ECO:0000256" key="2">
    <source>
        <dbReference type="ARBA" id="ARBA00022786"/>
    </source>
</evidence>
<evidence type="ECO:0000256" key="3">
    <source>
        <dbReference type="ARBA" id="ARBA00022840"/>
    </source>
</evidence>
<dbReference type="HOGENOM" id="CLU_1013835_0_0_1"/>
<feature type="compositionally biased region" description="Polar residues" evidence="6">
    <location>
        <begin position="69"/>
        <end position="83"/>
    </location>
</feature>
<evidence type="ECO:0000256" key="6">
    <source>
        <dbReference type="SAM" id="MobiDB-lite"/>
    </source>
</evidence>
<dbReference type="Gene3D" id="1.10.510.10">
    <property type="entry name" value="Transferase(Phosphotransferase) domain 1"/>
    <property type="match status" value="1"/>
</dbReference>
<accession>F7A9Z4</accession>
<keyword evidence="3 4" id="KW-0067">ATP-binding</keyword>
<dbReference type="Proteomes" id="UP000008144">
    <property type="component" value="Chromosome 1"/>
</dbReference>
<reference evidence="8" key="2">
    <citation type="journal article" date="2008" name="Genome Biol.">
        <title>Improved genome assembly and evidence-based global gene model set for the chordate Ciona intestinalis: new insight into intron and operon populations.</title>
        <authorList>
            <person name="Satou Y."/>
            <person name="Mineta K."/>
            <person name="Ogasawara M."/>
            <person name="Sasakura Y."/>
            <person name="Shoguchi E."/>
            <person name="Ueno K."/>
            <person name="Yamada L."/>
            <person name="Matsumoto J."/>
            <person name="Wasserscheid J."/>
            <person name="Dewar K."/>
            <person name="Wiley G.B."/>
            <person name="Macmil S.L."/>
            <person name="Roe B.A."/>
            <person name="Zeller R.W."/>
            <person name="Hastings K.E."/>
            <person name="Lemaire P."/>
            <person name="Lindquist E."/>
            <person name="Endo T."/>
            <person name="Hotta K."/>
            <person name="Inaba K."/>
        </authorList>
    </citation>
    <scope>NUCLEOTIDE SEQUENCE [LARGE SCALE GENOMIC DNA]</scope>
    <source>
        <strain evidence="8">wild type</strain>
    </source>
</reference>
<feature type="region of interest" description="Disordered" evidence="6">
    <location>
        <begin position="69"/>
        <end position="107"/>
    </location>
</feature>
<dbReference type="InterPro" id="IPR008271">
    <property type="entry name" value="Ser/Thr_kinase_AS"/>
</dbReference>
<dbReference type="GO" id="GO:0005524">
    <property type="term" value="F:ATP binding"/>
    <property type="evidence" value="ECO:0007669"/>
    <property type="project" value="UniProtKB-UniRule"/>
</dbReference>
<feature type="binding site" evidence="4">
    <location>
        <position position="156"/>
    </location>
    <ligand>
        <name>ATP</name>
        <dbReference type="ChEBI" id="CHEBI:30616"/>
    </ligand>
</feature>
<keyword evidence="5" id="KW-0418">Kinase</keyword>
<dbReference type="AlphaFoldDB" id="F7A9Z4"/>
<dbReference type="InterPro" id="IPR051348">
    <property type="entry name" value="U-box_ubiquitin_ligases"/>
</dbReference>
<keyword evidence="1 4" id="KW-0547">Nucleotide-binding</keyword>
<dbReference type="Gene3D" id="3.30.200.20">
    <property type="entry name" value="Phosphorylase Kinase, domain 1"/>
    <property type="match status" value="1"/>
</dbReference>
<dbReference type="InterPro" id="IPR011009">
    <property type="entry name" value="Kinase-like_dom_sf"/>
</dbReference>
<dbReference type="SUPFAM" id="SSF56112">
    <property type="entry name" value="Protein kinase-like (PK-like)"/>
    <property type="match status" value="1"/>
</dbReference>
<evidence type="ECO:0000313" key="9">
    <source>
        <dbReference type="Proteomes" id="UP000008144"/>
    </source>
</evidence>
<dbReference type="Ensembl" id="ENSCINT00000016221.3">
    <property type="protein sequence ID" value="ENSCINP00000016221.3"/>
    <property type="gene ID" value="ENSCING00000007925.3"/>
</dbReference>
<dbReference type="PROSITE" id="PS50011">
    <property type="entry name" value="PROTEIN_KINASE_DOM"/>
    <property type="match status" value="1"/>
</dbReference>
<proteinExistence type="inferred from homology"/>
<evidence type="ECO:0000256" key="1">
    <source>
        <dbReference type="ARBA" id="ARBA00022741"/>
    </source>
</evidence>
<dbReference type="Pfam" id="PF00069">
    <property type="entry name" value="Pkinase"/>
    <property type="match status" value="1"/>
</dbReference>
<evidence type="ECO:0000259" key="7">
    <source>
        <dbReference type="PROSITE" id="PS50011"/>
    </source>
</evidence>
<protein>
    <recommendedName>
        <fullName evidence="7">Protein kinase domain-containing protein</fullName>
    </recommendedName>
</protein>
<dbReference type="PANTHER" id="PTHR45647:SF139">
    <property type="entry name" value="OS02G0152300 PROTEIN"/>
    <property type="match status" value="1"/>
</dbReference>
<evidence type="ECO:0000256" key="4">
    <source>
        <dbReference type="PROSITE-ProRule" id="PRU10141"/>
    </source>
</evidence>
<dbReference type="PANTHER" id="PTHR45647">
    <property type="entry name" value="OS02G0152300 PROTEIN"/>
    <property type="match status" value="1"/>
</dbReference>
<evidence type="ECO:0000313" key="8">
    <source>
        <dbReference type="Ensembl" id="ENSCINP00000016221.3"/>
    </source>
</evidence>
<dbReference type="GO" id="GO:0004674">
    <property type="term" value="F:protein serine/threonine kinase activity"/>
    <property type="evidence" value="ECO:0007669"/>
    <property type="project" value="UniProtKB-KW"/>
</dbReference>
<dbReference type="PROSITE" id="PS00108">
    <property type="entry name" value="PROTEIN_KINASE_ST"/>
    <property type="match status" value="1"/>
</dbReference>
<feature type="domain" description="Protein kinase" evidence="7">
    <location>
        <begin position="129"/>
        <end position="275"/>
    </location>
</feature>
<dbReference type="InterPro" id="IPR017441">
    <property type="entry name" value="Protein_kinase_ATP_BS"/>
</dbReference>
<sequence>MLGFDETSSKRYRLSFEMHGSPTDNLLRDCKYRMVRIRHLYKILMEIGLVQLAQEVLGDFDTEEELTPQSYNVNGMPSYQSRLANPGEKMSSVADRKPEQATSSKREQWSGLDTYHFHYSDIKQGTNNFSRALELGAGAFGKVYKVTLRNTLFACKVLKIDKENPLTTSIIETHRKHDDLRNELNYLAEYRHPNVISLYGWSLDGPDPCLVYEFMSNGSLQDRLQCSGDSRPLTWEQRVKISCGAARGLQFLHTSKSKPLIHGDIKTANILLDES</sequence>
<keyword evidence="5" id="KW-0723">Serine/threonine-protein kinase</keyword>
<dbReference type="InterPro" id="IPR000719">
    <property type="entry name" value="Prot_kinase_dom"/>
</dbReference>
<reference evidence="8" key="4">
    <citation type="submission" date="2025-09" db="UniProtKB">
        <authorList>
            <consortium name="Ensembl"/>
        </authorList>
    </citation>
    <scope>IDENTIFICATION</scope>
</reference>
<evidence type="ECO:0000256" key="5">
    <source>
        <dbReference type="RuleBase" id="RU000304"/>
    </source>
</evidence>
<reference evidence="9" key="1">
    <citation type="journal article" date="2002" name="Science">
        <title>The draft genome of Ciona intestinalis: insights into chordate and vertebrate origins.</title>
        <authorList>
            <person name="Dehal P."/>
            <person name="Satou Y."/>
            <person name="Campbell R.K."/>
            <person name="Chapman J."/>
            <person name="Degnan B."/>
            <person name="De Tomaso A."/>
            <person name="Davidson B."/>
            <person name="Di Gregorio A."/>
            <person name="Gelpke M."/>
            <person name="Goodstein D.M."/>
            <person name="Harafuji N."/>
            <person name="Hastings K.E."/>
            <person name="Ho I."/>
            <person name="Hotta K."/>
            <person name="Huang W."/>
            <person name="Kawashima T."/>
            <person name="Lemaire P."/>
            <person name="Martinez D."/>
            <person name="Meinertzhagen I.A."/>
            <person name="Necula S."/>
            <person name="Nonaka M."/>
            <person name="Putnam N."/>
            <person name="Rash S."/>
            <person name="Saiga H."/>
            <person name="Satake M."/>
            <person name="Terry A."/>
            <person name="Yamada L."/>
            <person name="Wang H.G."/>
            <person name="Awazu S."/>
            <person name="Azumi K."/>
            <person name="Boore J."/>
            <person name="Branno M."/>
            <person name="Chin-Bow S."/>
            <person name="DeSantis R."/>
            <person name="Doyle S."/>
            <person name="Francino P."/>
            <person name="Keys D.N."/>
            <person name="Haga S."/>
            <person name="Hayashi H."/>
            <person name="Hino K."/>
            <person name="Imai K.S."/>
            <person name="Inaba K."/>
            <person name="Kano S."/>
            <person name="Kobayashi K."/>
            <person name="Kobayashi M."/>
            <person name="Lee B.I."/>
            <person name="Makabe K.W."/>
            <person name="Manohar C."/>
            <person name="Matassi G."/>
            <person name="Medina M."/>
            <person name="Mochizuki Y."/>
            <person name="Mount S."/>
            <person name="Morishita T."/>
            <person name="Miura S."/>
            <person name="Nakayama A."/>
            <person name="Nishizaka S."/>
            <person name="Nomoto H."/>
            <person name="Ohta F."/>
            <person name="Oishi K."/>
            <person name="Rigoutsos I."/>
            <person name="Sano M."/>
            <person name="Sasaki A."/>
            <person name="Sasakura Y."/>
            <person name="Shoguchi E."/>
            <person name="Shin-i T."/>
            <person name="Spagnuolo A."/>
            <person name="Stainier D."/>
            <person name="Suzuki M.M."/>
            <person name="Tassy O."/>
            <person name="Takatori N."/>
            <person name="Tokuoka M."/>
            <person name="Yagi K."/>
            <person name="Yoshizaki F."/>
            <person name="Wada S."/>
            <person name="Zhang C."/>
            <person name="Hyatt P.D."/>
            <person name="Larimer F."/>
            <person name="Detter C."/>
            <person name="Doggett N."/>
            <person name="Glavina T."/>
            <person name="Hawkins T."/>
            <person name="Richardson P."/>
            <person name="Lucas S."/>
            <person name="Kohara Y."/>
            <person name="Levine M."/>
            <person name="Satoh N."/>
            <person name="Rokhsar D.S."/>
        </authorList>
    </citation>
    <scope>NUCLEOTIDE SEQUENCE [LARGE SCALE GENOMIC DNA]</scope>
</reference>
<dbReference type="InParanoid" id="F7A9Z4"/>
<keyword evidence="2" id="KW-0833">Ubl conjugation pathway</keyword>
<comment type="similarity">
    <text evidence="5">Belongs to the protein kinase superfamily.</text>
</comment>
<keyword evidence="9" id="KW-1185">Reference proteome</keyword>
<organism evidence="8 9">
    <name type="scientific">Ciona intestinalis</name>
    <name type="common">Transparent sea squirt</name>
    <name type="synonym">Ascidia intestinalis</name>
    <dbReference type="NCBI Taxonomy" id="7719"/>
    <lineage>
        <taxon>Eukaryota</taxon>
        <taxon>Metazoa</taxon>
        <taxon>Chordata</taxon>
        <taxon>Tunicata</taxon>
        <taxon>Ascidiacea</taxon>
        <taxon>Phlebobranchia</taxon>
        <taxon>Cionidae</taxon>
        <taxon>Ciona</taxon>
    </lineage>
</organism>
<keyword evidence="5" id="KW-0808">Transferase</keyword>
<name>F7A9Z4_CIOIN</name>
<dbReference type="GeneTree" id="ENSGT00940000169271"/>
<reference evidence="8" key="3">
    <citation type="submission" date="2025-08" db="UniProtKB">
        <authorList>
            <consortium name="Ensembl"/>
        </authorList>
    </citation>
    <scope>IDENTIFICATION</scope>
</reference>